<protein>
    <submittedName>
        <fullName evidence="8">Colanic acid exporter</fullName>
    </submittedName>
</protein>
<feature type="transmembrane region" description="Helical" evidence="7">
    <location>
        <begin position="375"/>
        <end position="393"/>
    </location>
</feature>
<evidence type="ECO:0000256" key="1">
    <source>
        <dbReference type="ARBA" id="ARBA00004651"/>
    </source>
</evidence>
<dbReference type="STRING" id="582680.RS86_00959"/>
<accession>A0A0F0LMV5</accession>
<evidence type="ECO:0000256" key="4">
    <source>
        <dbReference type="ARBA" id="ARBA00022989"/>
    </source>
</evidence>
<evidence type="ECO:0000256" key="7">
    <source>
        <dbReference type="SAM" id="Phobius"/>
    </source>
</evidence>
<sequence length="433" mass="47175">MAEDDNDLSVAPKESRRSSRKGGSSTVRSIATLLTGTVASQVIGVITMPILSRIYGPGAFGILAIFLSVSAVVSMVAALRYEYAIVLPEREEDAHRLRQLSTGLVSVISVLTVVATILVFCLSGPANQHWWVLLIGVSVFLAGETTILYFWLTRKRRYRMQSVSRIVQALVTAVTQAGLGLLIAPTGEWLIVGYLVGQVFGVGLLLVTDDARKTAPVRDHRSWWELMVRYRKMPLLNAPNALVDSLRLNGINMIIGGRSLHALGQFSMAWKLAQAPMALIASAISQVYYQRMAVAEPGTLKTLVRGVTRRALLLAFLPFLVLGVVAPVVVPWFLGEQWAEAGLIVQALTPWLYLNVATAPLSTVFIVAERQGAMLIFAIVYLIVPITILLVAGGDLVRAVWFTSAAMTLLLAFLIVLAHRVAARVDHEQVSRA</sequence>
<dbReference type="EMBL" id="JYIX01000028">
    <property type="protein sequence ID" value="KJL34473.1"/>
    <property type="molecule type" value="Genomic_DNA"/>
</dbReference>
<dbReference type="PANTHER" id="PTHR30250">
    <property type="entry name" value="PST FAMILY PREDICTED COLANIC ACID TRANSPORTER"/>
    <property type="match status" value="1"/>
</dbReference>
<keyword evidence="9" id="KW-1185">Reference proteome</keyword>
<feature type="transmembrane region" description="Helical" evidence="7">
    <location>
        <begin position="163"/>
        <end position="183"/>
    </location>
</feature>
<evidence type="ECO:0000313" key="8">
    <source>
        <dbReference type="EMBL" id="KJL34473.1"/>
    </source>
</evidence>
<keyword evidence="5 7" id="KW-0472">Membrane</keyword>
<keyword evidence="2" id="KW-1003">Cell membrane</keyword>
<name>A0A0F0LMV5_9MICO</name>
<dbReference type="AlphaFoldDB" id="A0A0F0LMV5"/>
<evidence type="ECO:0000313" key="9">
    <source>
        <dbReference type="Proteomes" id="UP000033740"/>
    </source>
</evidence>
<feature type="transmembrane region" description="Helical" evidence="7">
    <location>
        <begin position="189"/>
        <end position="208"/>
    </location>
</feature>
<reference evidence="8 9" key="1">
    <citation type="submission" date="2015-02" db="EMBL/GenBank/DDBJ databases">
        <title>Draft genome sequences of ten Microbacterium spp. with emphasis on heavy metal contaminated environments.</title>
        <authorList>
            <person name="Corretto E."/>
        </authorList>
    </citation>
    <scope>NUCLEOTIDE SEQUENCE [LARGE SCALE GENOMIC DNA]</scope>
    <source>
        <strain evidence="8 9">ARN176</strain>
    </source>
</reference>
<feature type="transmembrane region" description="Helical" evidence="7">
    <location>
        <begin position="311"/>
        <end position="330"/>
    </location>
</feature>
<dbReference type="PATRIC" id="fig|582680.6.peg.986"/>
<dbReference type="Pfam" id="PF13440">
    <property type="entry name" value="Polysacc_synt_3"/>
    <property type="match status" value="1"/>
</dbReference>
<feature type="transmembrane region" description="Helical" evidence="7">
    <location>
        <begin position="350"/>
        <end position="368"/>
    </location>
</feature>
<feature type="region of interest" description="Disordered" evidence="6">
    <location>
        <begin position="1"/>
        <end position="23"/>
    </location>
</feature>
<evidence type="ECO:0000256" key="3">
    <source>
        <dbReference type="ARBA" id="ARBA00022692"/>
    </source>
</evidence>
<gene>
    <name evidence="8" type="ORF">RS86_00959</name>
</gene>
<keyword evidence="4 7" id="KW-1133">Transmembrane helix</keyword>
<feature type="transmembrane region" description="Helical" evidence="7">
    <location>
        <begin position="399"/>
        <end position="418"/>
    </location>
</feature>
<evidence type="ECO:0000256" key="6">
    <source>
        <dbReference type="SAM" id="MobiDB-lite"/>
    </source>
</evidence>
<organism evidence="8 9">
    <name type="scientific">Microbacterium azadirachtae</name>
    <dbReference type="NCBI Taxonomy" id="582680"/>
    <lineage>
        <taxon>Bacteria</taxon>
        <taxon>Bacillati</taxon>
        <taxon>Actinomycetota</taxon>
        <taxon>Actinomycetes</taxon>
        <taxon>Micrococcales</taxon>
        <taxon>Microbacteriaceae</taxon>
        <taxon>Microbacterium</taxon>
    </lineage>
</organism>
<keyword evidence="3 7" id="KW-0812">Transmembrane</keyword>
<dbReference type="InterPro" id="IPR050833">
    <property type="entry name" value="Poly_Biosynth_Transport"/>
</dbReference>
<feature type="transmembrane region" description="Helical" evidence="7">
    <location>
        <begin position="131"/>
        <end position="151"/>
    </location>
</feature>
<feature type="transmembrane region" description="Helical" evidence="7">
    <location>
        <begin position="100"/>
        <end position="125"/>
    </location>
</feature>
<comment type="caution">
    <text evidence="8">The sequence shown here is derived from an EMBL/GenBank/DDBJ whole genome shotgun (WGS) entry which is preliminary data.</text>
</comment>
<evidence type="ECO:0000256" key="5">
    <source>
        <dbReference type="ARBA" id="ARBA00023136"/>
    </source>
</evidence>
<comment type="subcellular location">
    <subcellularLocation>
        <location evidence="1">Cell membrane</location>
        <topology evidence="1">Multi-pass membrane protein</topology>
    </subcellularLocation>
</comment>
<dbReference type="PANTHER" id="PTHR30250:SF28">
    <property type="entry name" value="POLYSACCHARIDE BIOSYNTHESIS PROTEIN"/>
    <property type="match status" value="1"/>
</dbReference>
<dbReference type="GO" id="GO:0005886">
    <property type="term" value="C:plasma membrane"/>
    <property type="evidence" value="ECO:0007669"/>
    <property type="project" value="UniProtKB-SubCell"/>
</dbReference>
<feature type="transmembrane region" description="Helical" evidence="7">
    <location>
        <begin position="30"/>
        <end position="52"/>
    </location>
</feature>
<proteinExistence type="predicted"/>
<feature type="transmembrane region" description="Helical" evidence="7">
    <location>
        <begin position="58"/>
        <end position="79"/>
    </location>
</feature>
<dbReference type="RefSeq" id="WP_045271074.1">
    <property type="nucleotide sequence ID" value="NZ_JYIX01000028.1"/>
</dbReference>
<dbReference type="Proteomes" id="UP000033740">
    <property type="component" value="Unassembled WGS sequence"/>
</dbReference>
<evidence type="ECO:0000256" key="2">
    <source>
        <dbReference type="ARBA" id="ARBA00022475"/>
    </source>
</evidence>